<dbReference type="Proteomes" id="UP001497525">
    <property type="component" value="Unassembled WGS sequence"/>
</dbReference>
<sequence>MDWFSVVTSSLIMLFSIFFILITVPASFSITDLFIFPDHEVEKCAICVRVTQERIEVLSRGVDVSIISETMKEVERRCIQNKLSEKDKITCEVEHKLLTYYKRGIREFHARTLCKDLEYCQNE</sequence>
<evidence type="ECO:0000256" key="1">
    <source>
        <dbReference type="SAM" id="Phobius"/>
    </source>
</evidence>
<gene>
    <name evidence="2" type="ORF">CDAUBV1_LOCUS12306</name>
</gene>
<comment type="caution">
    <text evidence="2">The sequence shown here is derived from an EMBL/GenBank/DDBJ whole genome shotgun (WGS) entry which is preliminary data.</text>
</comment>
<reference evidence="2" key="1">
    <citation type="submission" date="2024-06" db="EMBL/GenBank/DDBJ databases">
        <authorList>
            <person name="Liu X."/>
            <person name="Lenzi L."/>
            <person name="Haldenby T S."/>
            <person name="Uol C."/>
        </authorList>
    </citation>
    <scope>NUCLEOTIDE SEQUENCE</scope>
</reference>
<keyword evidence="1" id="KW-0472">Membrane</keyword>
<name>A0AAV2TP94_CALDB</name>
<protein>
    <recommendedName>
        <fullName evidence="4">Saposin B-type domain-containing protein</fullName>
    </recommendedName>
</protein>
<evidence type="ECO:0000313" key="2">
    <source>
        <dbReference type="EMBL" id="CAL5137816.1"/>
    </source>
</evidence>
<dbReference type="AlphaFoldDB" id="A0AAV2TP94"/>
<evidence type="ECO:0008006" key="4">
    <source>
        <dbReference type="Google" id="ProtNLM"/>
    </source>
</evidence>
<keyword evidence="1" id="KW-0812">Transmembrane</keyword>
<dbReference type="EMBL" id="CAXLJL010000445">
    <property type="protein sequence ID" value="CAL5137816.1"/>
    <property type="molecule type" value="Genomic_DNA"/>
</dbReference>
<keyword evidence="1" id="KW-1133">Transmembrane helix</keyword>
<organism evidence="2 3">
    <name type="scientific">Calicophoron daubneyi</name>
    <name type="common">Rumen fluke</name>
    <name type="synonym">Paramphistomum daubneyi</name>
    <dbReference type="NCBI Taxonomy" id="300641"/>
    <lineage>
        <taxon>Eukaryota</taxon>
        <taxon>Metazoa</taxon>
        <taxon>Spiralia</taxon>
        <taxon>Lophotrochozoa</taxon>
        <taxon>Platyhelminthes</taxon>
        <taxon>Trematoda</taxon>
        <taxon>Digenea</taxon>
        <taxon>Plagiorchiida</taxon>
        <taxon>Pronocephalata</taxon>
        <taxon>Paramphistomoidea</taxon>
        <taxon>Paramphistomidae</taxon>
        <taxon>Calicophoron</taxon>
    </lineage>
</organism>
<proteinExistence type="predicted"/>
<feature type="transmembrane region" description="Helical" evidence="1">
    <location>
        <begin position="12"/>
        <end position="36"/>
    </location>
</feature>
<evidence type="ECO:0000313" key="3">
    <source>
        <dbReference type="Proteomes" id="UP001497525"/>
    </source>
</evidence>
<accession>A0AAV2TP94</accession>